<dbReference type="SUPFAM" id="SSF48452">
    <property type="entry name" value="TPR-like"/>
    <property type="match status" value="1"/>
</dbReference>
<evidence type="ECO:0000313" key="5">
    <source>
        <dbReference type="Proteomes" id="UP001327560"/>
    </source>
</evidence>
<dbReference type="EMBL" id="CP136898">
    <property type="protein sequence ID" value="WOL18688.1"/>
    <property type="molecule type" value="Genomic_DNA"/>
</dbReference>
<dbReference type="InterPro" id="IPR046960">
    <property type="entry name" value="PPR_At4g14850-like_plant"/>
</dbReference>
<protein>
    <recommendedName>
        <fullName evidence="3">DYW domain-containing protein</fullName>
    </recommendedName>
</protein>
<feature type="domain" description="DYW" evidence="3">
    <location>
        <begin position="600"/>
        <end position="692"/>
    </location>
</feature>
<proteinExistence type="predicted"/>
<keyword evidence="5" id="KW-1185">Reference proteome</keyword>
<dbReference type="Pfam" id="PF13041">
    <property type="entry name" value="PPR_2"/>
    <property type="match status" value="3"/>
</dbReference>
<accession>A0AAQ3QRE9</accession>
<evidence type="ECO:0000256" key="1">
    <source>
        <dbReference type="ARBA" id="ARBA00022737"/>
    </source>
</evidence>
<dbReference type="Pfam" id="PF01535">
    <property type="entry name" value="PPR"/>
    <property type="match status" value="2"/>
</dbReference>
<dbReference type="AlphaFoldDB" id="A0AAQ3QRE9"/>
<reference evidence="4 5" key="1">
    <citation type="submission" date="2023-10" db="EMBL/GenBank/DDBJ databases">
        <title>Chromosome-scale genome assembly provides insights into flower coloration mechanisms of Canna indica.</title>
        <authorList>
            <person name="Li C."/>
        </authorList>
    </citation>
    <scope>NUCLEOTIDE SEQUENCE [LARGE SCALE GENOMIC DNA]</scope>
    <source>
        <tissue evidence="4">Flower</tissue>
    </source>
</reference>
<organism evidence="4 5">
    <name type="scientific">Canna indica</name>
    <name type="common">Indian-shot</name>
    <dbReference type="NCBI Taxonomy" id="4628"/>
    <lineage>
        <taxon>Eukaryota</taxon>
        <taxon>Viridiplantae</taxon>
        <taxon>Streptophyta</taxon>
        <taxon>Embryophyta</taxon>
        <taxon>Tracheophyta</taxon>
        <taxon>Spermatophyta</taxon>
        <taxon>Magnoliopsida</taxon>
        <taxon>Liliopsida</taxon>
        <taxon>Zingiberales</taxon>
        <taxon>Cannaceae</taxon>
        <taxon>Canna</taxon>
    </lineage>
</organism>
<evidence type="ECO:0000256" key="2">
    <source>
        <dbReference type="PROSITE-ProRule" id="PRU00708"/>
    </source>
</evidence>
<dbReference type="FunFam" id="1.25.40.10:FF:001093">
    <property type="entry name" value="Pentatricopeptide repeat-containing protein At2g34400"/>
    <property type="match status" value="1"/>
</dbReference>
<evidence type="ECO:0000313" key="4">
    <source>
        <dbReference type="EMBL" id="WOL18688.1"/>
    </source>
</evidence>
<feature type="repeat" description="PPR" evidence="2">
    <location>
        <begin position="384"/>
        <end position="418"/>
    </location>
</feature>
<dbReference type="GO" id="GO:0003723">
    <property type="term" value="F:RNA binding"/>
    <property type="evidence" value="ECO:0007669"/>
    <property type="project" value="InterPro"/>
</dbReference>
<dbReference type="FunFam" id="1.25.40.10:FF:000344">
    <property type="entry name" value="Pentatricopeptide repeat-containing protein"/>
    <property type="match status" value="1"/>
</dbReference>
<feature type="repeat" description="PPR" evidence="2">
    <location>
        <begin position="81"/>
        <end position="115"/>
    </location>
</feature>
<sequence length="692" mass="75832">MPCRSLIRVYPDSYTLSATLRACSTGSLIRPGQQAHALAITSSIAGDPLVSTRLIDMYFSCHLPVVAALVFDSAPPLALKNQVLWTMFITGLTKNGETRTAMERFHSMRALDIESNQFTLSTVLSACASERALRFGFQVHGYAVRMGVGSSPFVQSSLVSLYSKCSDFSSAKRVLETSNLDDPVSWNALIVSCARGALHEDALSLFAEMHHQGLPLDEFTYPSTLNSASSTGDIGSGRCIHCLILRSGFDSHMHVGNALVDMYAKLGSFDCARRVFNEMLERDVVTWTSLLVGLARQGLHDVALQLYSTMRAHRVEPDEFATAGALSSCAGSTALELGRQVHAASVRCGLETFLSVTNSLVTMYAKCGSINDACGVFDASTCRDAVTWTALIVGYAQNGRGRDSLRLYDAMLFSGIRPDYVTFIGLLFACSHFGLVESGRAYLESMEKVYHIIPGPEHYACMVDLLGRSGRLEEAVELLERMGVESDATMWKSLLAACRVHRDVLLAERAAQRLFELAPEDAVPHVMLANVYCAAGRWADVARVRSLMRARGVSKEPGWSWMEGGGAVHAFRAGDRGHPRAADIFAMVAEMMQRIKKEEGYKAETGFALHDESEEGKAAELAHHSEKLAVAWGLITSPFGKPIRVYKNLRVCGDCHAALKLVAKVYERVIILRDANCFHHMREGTCSCGDYW</sequence>
<dbReference type="Pfam" id="PF20431">
    <property type="entry name" value="E_motif"/>
    <property type="match status" value="1"/>
</dbReference>
<dbReference type="Gene3D" id="1.25.40.10">
    <property type="entry name" value="Tetratricopeptide repeat domain"/>
    <property type="match status" value="4"/>
</dbReference>
<dbReference type="InterPro" id="IPR046848">
    <property type="entry name" value="E_motif"/>
</dbReference>
<dbReference type="GO" id="GO:0008270">
    <property type="term" value="F:zinc ion binding"/>
    <property type="evidence" value="ECO:0007669"/>
    <property type="project" value="InterPro"/>
</dbReference>
<dbReference type="GO" id="GO:0009451">
    <property type="term" value="P:RNA modification"/>
    <property type="evidence" value="ECO:0007669"/>
    <property type="project" value="InterPro"/>
</dbReference>
<name>A0AAQ3QRE9_9LILI</name>
<dbReference type="InterPro" id="IPR002885">
    <property type="entry name" value="PPR_rpt"/>
</dbReference>
<dbReference type="PANTHER" id="PTHR47926">
    <property type="entry name" value="PENTATRICOPEPTIDE REPEAT-CONTAINING PROTEIN"/>
    <property type="match status" value="1"/>
</dbReference>
<keyword evidence="1" id="KW-0677">Repeat</keyword>
<dbReference type="Pfam" id="PF14432">
    <property type="entry name" value="DYW_deaminase"/>
    <property type="match status" value="1"/>
</dbReference>
<dbReference type="InterPro" id="IPR011990">
    <property type="entry name" value="TPR-like_helical_dom_sf"/>
</dbReference>
<dbReference type="Proteomes" id="UP001327560">
    <property type="component" value="Chromosome 9"/>
</dbReference>
<evidence type="ECO:0000259" key="3">
    <source>
        <dbReference type="Pfam" id="PF14432"/>
    </source>
</evidence>
<dbReference type="NCBIfam" id="TIGR00756">
    <property type="entry name" value="PPR"/>
    <property type="match status" value="6"/>
</dbReference>
<gene>
    <name evidence="4" type="ORF">Cni_G27485</name>
</gene>
<dbReference type="PROSITE" id="PS51375">
    <property type="entry name" value="PPR"/>
    <property type="match status" value="4"/>
</dbReference>
<feature type="repeat" description="PPR" evidence="2">
    <location>
        <begin position="283"/>
        <end position="317"/>
    </location>
</feature>
<feature type="repeat" description="PPR" evidence="2">
    <location>
        <begin position="182"/>
        <end position="216"/>
    </location>
</feature>
<dbReference type="InterPro" id="IPR032867">
    <property type="entry name" value="DYW_dom"/>
</dbReference>
<dbReference type="PANTHER" id="PTHR47926:SF517">
    <property type="entry name" value="TETRATRICOPEPTIDE REPEAT-LIKE SUPERFAMILY PROTEIN"/>
    <property type="match status" value="1"/>
</dbReference>